<sequence length="81" mass="8627">MGIRAGCLILGAFLAGTDVPLLWLWLSMCAVAMVLLPWLAVLIANDRPAKRTPRPRPAAGAGADPRVLDAKRSGPVIEPDR</sequence>
<keyword evidence="2" id="KW-0472">Membrane</keyword>
<dbReference type="AlphaFoldDB" id="A0A8J3B2Z8"/>
<evidence type="ECO:0008006" key="5">
    <source>
        <dbReference type="Google" id="ProtNLM"/>
    </source>
</evidence>
<comment type="caution">
    <text evidence="3">The sequence shown here is derived from an EMBL/GenBank/DDBJ whole genome shotgun (WGS) entry which is preliminary data.</text>
</comment>
<keyword evidence="2" id="KW-0812">Transmembrane</keyword>
<dbReference type="Pfam" id="PF11298">
    <property type="entry name" value="DUF3099"/>
    <property type="match status" value="1"/>
</dbReference>
<dbReference type="Proteomes" id="UP000649739">
    <property type="component" value="Unassembled WGS sequence"/>
</dbReference>
<reference evidence="3" key="2">
    <citation type="submission" date="2020-09" db="EMBL/GenBank/DDBJ databases">
        <authorList>
            <person name="Sun Q."/>
            <person name="Ohkuma M."/>
        </authorList>
    </citation>
    <scope>NUCLEOTIDE SEQUENCE</scope>
    <source>
        <strain evidence="3">JCM 3090</strain>
    </source>
</reference>
<keyword evidence="4" id="KW-1185">Reference proteome</keyword>
<evidence type="ECO:0000313" key="4">
    <source>
        <dbReference type="Proteomes" id="UP000649739"/>
    </source>
</evidence>
<reference evidence="3" key="1">
    <citation type="journal article" date="2014" name="Int. J. Syst. Evol. Microbiol.">
        <title>Complete genome sequence of Corynebacterium casei LMG S-19264T (=DSM 44701T), isolated from a smear-ripened cheese.</title>
        <authorList>
            <consortium name="US DOE Joint Genome Institute (JGI-PGF)"/>
            <person name="Walter F."/>
            <person name="Albersmeier A."/>
            <person name="Kalinowski J."/>
            <person name="Ruckert C."/>
        </authorList>
    </citation>
    <scope>NUCLEOTIDE SEQUENCE</scope>
    <source>
        <strain evidence="3">JCM 3090</strain>
    </source>
</reference>
<organism evidence="3 4">
    <name type="scientific">Pilimelia anulata</name>
    <dbReference type="NCBI Taxonomy" id="53371"/>
    <lineage>
        <taxon>Bacteria</taxon>
        <taxon>Bacillati</taxon>
        <taxon>Actinomycetota</taxon>
        <taxon>Actinomycetes</taxon>
        <taxon>Micromonosporales</taxon>
        <taxon>Micromonosporaceae</taxon>
        <taxon>Pilimelia</taxon>
    </lineage>
</organism>
<feature type="transmembrane region" description="Helical" evidence="2">
    <location>
        <begin position="22"/>
        <end position="44"/>
    </location>
</feature>
<evidence type="ECO:0000313" key="3">
    <source>
        <dbReference type="EMBL" id="GGJ77659.1"/>
    </source>
</evidence>
<feature type="region of interest" description="Disordered" evidence="1">
    <location>
        <begin position="49"/>
        <end position="81"/>
    </location>
</feature>
<gene>
    <name evidence="3" type="ORF">GCM10010123_04600</name>
</gene>
<accession>A0A8J3B2Z8</accession>
<name>A0A8J3B2Z8_9ACTN</name>
<proteinExistence type="predicted"/>
<evidence type="ECO:0000256" key="1">
    <source>
        <dbReference type="SAM" id="MobiDB-lite"/>
    </source>
</evidence>
<protein>
    <recommendedName>
        <fullName evidence="5">DUF3099 domain-containing protein</fullName>
    </recommendedName>
</protein>
<keyword evidence="2" id="KW-1133">Transmembrane helix</keyword>
<dbReference type="EMBL" id="BMQB01000001">
    <property type="protein sequence ID" value="GGJ77659.1"/>
    <property type="molecule type" value="Genomic_DNA"/>
</dbReference>
<evidence type="ECO:0000256" key="2">
    <source>
        <dbReference type="SAM" id="Phobius"/>
    </source>
</evidence>
<feature type="compositionally biased region" description="Basic and acidic residues" evidence="1">
    <location>
        <begin position="66"/>
        <end position="81"/>
    </location>
</feature>
<dbReference type="InterPro" id="IPR021449">
    <property type="entry name" value="DUF3099"/>
</dbReference>